<evidence type="ECO:0000256" key="1">
    <source>
        <dbReference type="SAM" id="MobiDB-lite"/>
    </source>
</evidence>
<dbReference type="Proteomes" id="UP001610334">
    <property type="component" value="Unassembled WGS sequence"/>
</dbReference>
<accession>A0ABR4HT86</accession>
<dbReference type="InterPro" id="IPR053221">
    <property type="entry name" value="Burnettramic_acid_biosynth"/>
</dbReference>
<comment type="caution">
    <text evidence="2">The sequence shown here is derived from an EMBL/GenBank/DDBJ whole genome shotgun (WGS) entry which is preliminary data.</text>
</comment>
<gene>
    <name evidence="2" type="ORF">BJX63DRAFT_57809</name>
</gene>
<organism evidence="2 3">
    <name type="scientific">Aspergillus granulosus</name>
    <dbReference type="NCBI Taxonomy" id="176169"/>
    <lineage>
        <taxon>Eukaryota</taxon>
        <taxon>Fungi</taxon>
        <taxon>Dikarya</taxon>
        <taxon>Ascomycota</taxon>
        <taxon>Pezizomycotina</taxon>
        <taxon>Eurotiomycetes</taxon>
        <taxon>Eurotiomycetidae</taxon>
        <taxon>Eurotiales</taxon>
        <taxon>Aspergillaceae</taxon>
        <taxon>Aspergillus</taxon>
        <taxon>Aspergillus subgen. Nidulantes</taxon>
    </lineage>
</organism>
<dbReference type="PANTHER" id="PTHR38887:SF1">
    <property type="entry name" value="RAS MODIFICATION PROTEIN ERF4"/>
    <property type="match status" value="1"/>
</dbReference>
<proteinExistence type="predicted"/>
<reference evidence="2 3" key="1">
    <citation type="submission" date="2024-07" db="EMBL/GenBank/DDBJ databases">
        <title>Section-level genome sequencing and comparative genomics of Aspergillus sections Usti and Cavernicolus.</title>
        <authorList>
            <consortium name="Lawrence Berkeley National Laboratory"/>
            <person name="Nybo J.L."/>
            <person name="Vesth T.C."/>
            <person name="Theobald S."/>
            <person name="Frisvad J.C."/>
            <person name="Larsen T.O."/>
            <person name="Kjaerboelling I."/>
            <person name="Rothschild-Mancinelli K."/>
            <person name="Lyhne E.K."/>
            <person name="Kogle M.E."/>
            <person name="Barry K."/>
            <person name="Clum A."/>
            <person name="Na H."/>
            <person name="Ledsgaard L."/>
            <person name="Lin J."/>
            <person name="Lipzen A."/>
            <person name="Kuo A."/>
            <person name="Riley R."/>
            <person name="Mondo S."/>
            <person name="Labutti K."/>
            <person name="Haridas S."/>
            <person name="Pangalinan J."/>
            <person name="Salamov A.A."/>
            <person name="Simmons B.A."/>
            <person name="Magnuson J.K."/>
            <person name="Chen J."/>
            <person name="Drula E."/>
            <person name="Henrissat B."/>
            <person name="Wiebenga A."/>
            <person name="Lubbers R.J."/>
            <person name="Gomes A.C."/>
            <person name="Makela M.R."/>
            <person name="Stajich J."/>
            <person name="Grigoriev I.V."/>
            <person name="Mortensen U.H."/>
            <person name="De Vries R.P."/>
            <person name="Baker S.E."/>
            <person name="Andersen M.R."/>
        </authorList>
    </citation>
    <scope>NUCLEOTIDE SEQUENCE [LARGE SCALE GENOMIC DNA]</scope>
    <source>
        <strain evidence="2 3">CBS 588.65</strain>
    </source>
</reference>
<protein>
    <submittedName>
        <fullName evidence="2">Uncharacterized protein</fullName>
    </submittedName>
</protein>
<evidence type="ECO:0000313" key="3">
    <source>
        <dbReference type="Proteomes" id="UP001610334"/>
    </source>
</evidence>
<dbReference type="EMBL" id="JBFXLT010000013">
    <property type="protein sequence ID" value="KAL2818582.1"/>
    <property type="molecule type" value="Genomic_DNA"/>
</dbReference>
<sequence length="510" mass="56161">MQLGSKAIRGLAAGIGLASEAYKAKKREKEIPAPGPTEQTKHMDRLPDTQLEEDWELDEAQDELCAENREQNQAQQHQHSACNTEAETEAEALSNDHTVQAFLRNTQCTPPPYISDPSTAPKLLYPVILPQRRPRSNKRGFIRAYPPDLEQFAIDQEIFLNFIETSNKVCQATPWLYALNLASIGTIWLPSALSFIVSTMIQLGTEAAIMADERRKTNSFFDKVNAEFFRPRGLFCLVMTWEPGSSSTFCKFDLNTAISTAVEHGGPGMLNKLKHTFKASNGATHGELPFPQTAPLIFPQLDALAASGSNPQVKKLKKKDFVADYFDRRSQAKFRYENPNSGLNISPKPTFASRYADPSHPASSGDLLGFVSGGHITSDKLPRRQSPLAPVHDGRFANLPGGNIGLRHVPGGEIIRAIASRRGGVQSQYEYRHDELGGKAEQAGTTFYVKPSVGDRGRGARGSEARRDGPLADGLVGGVKKLLQSNVLYLMIVNMPSEEEMIAAREMLNR</sequence>
<keyword evidence="3" id="KW-1185">Reference proteome</keyword>
<evidence type="ECO:0000313" key="2">
    <source>
        <dbReference type="EMBL" id="KAL2818582.1"/>
    </source>
</evidence>
<name>A0ABR4HT86_9EURO</name>
<dbReference type="PANTHER" id="PTHR38887">
    <property type="entry name" value="CHROMOSOME 21, WHOLE GENOME SHOTGUN SEQUENCE"/>
    <property type="match status" value="1"/>
</dbReference>
<feature type="region of interest" description="Disordered" evidence="1">
    <location>
        <begin position="22"/>
        <end position="46"/>
    </location>
</feature>